<evidence type="ECO:0000313" key="3">
    <source>
        <dbReference type="Proteomes" id="UP000060787"/>
    </source>
</evidence>
<dbReference type="EMBL" id="CP011129">
    <property type="protein sequence ID" value="ALN78203.1"/>
    <property type="molecule type" value="Genomic_DNA"/>
</dbReference>
<dbReference type="AlphaFoldDB" id="A0A0S2F3V8"/>
<keyword evidence="1" id="KW-0732">Signal</keyword>
<dbReference type="InterPro" id="IPR006311">
    <property type="entry name" value="TAT_signal"/>
</dbReference>
<keyword evidence="3" id="KW-1185">Reference proteome</keyword>
<feature type="signal peptide" evidence="1">
    <location>
        <begin position="1"/>
        <end position="26"/>
    </location>
</feature>
<gene>
    <name evidence="2" type="ORF">LA76x_0041</name>
</gene>
<protein>
    <recommendedName>
        <fullName evidence="4">DUF1579 domain-containing protein</fullName>
    </recommendedName>
</protein>
<sequence length="199" mass="22146">MDRQRRLILQLGASAQLAAMSSVLQAAPFAEAAAAPAGGGPTAPDHDGRHDFDFYHGRWQVKNRRLAKRLVGSDDWIEFDATDECRPVLGGLGSVDRYLTAWGGGIEGFALRLYQPATRLWQVYWASDRDGVLEAPLSGGFRDGIGVFHGLEAHEGRMLPSRATWSEITADSVRWEQALSADEGRTWETNWVMWMTRQD</sequence>
<name>A0A0S2F3V8_LYSAN</name>
<dbReference type="STRING" id="84531.LA76x_0041"/>
<evidence type="ECO:0008006" key="4">
    <source>
        <dbReference type="Google" id="ProtNLM"/>
    </source>
</evidence>
<dbReference type="RefSeq" id="WP_222837844.1">
    <property type="nucleotide sequence ID" value="NZ_CP011129.1"/>
</dbReference>
<proteinExistence type="predicted"/>
<dbReference type="PATRIC" id="fig|84531.8.peg.44"/>
<reference evidence="2 3" key="1">
    <citation type="journal article" date="2015" name="BMC Genomics">
        <title>Comparative genomics and metabolic profiling of the genus Lysobacter.</title>
        <authorList>
            <person name="de Bruijn I."/>
            <person name="Cheng X."/>
            <person name="de Jager V."/>
            <person name="Exposito R.G."/>
            <person name="Watrous J."/>
            <person name="Patel N."/>
            <person name="Postma J."/>
            <person name="Dorrestein P.C."/>
            <person name="Kobayashi D."/>
            <person name="Raaijmakers J.M."/>
        </authorList>
    </citation>
    <scope>NUCLEOTIDE SEQUENCE [LARGE SCALE GENOMIC DNA]</scope>
    <source>
        <strain evidence="2 3">76</strain>
    </source>
</reference>
<organism evidence="2 3">
    <name type="scientific">Lysobacter antibioticus</name>
    <dbReference type="NCBI Taxonomy" id="84531"/>
    <lineage>
        <taxon>Bacteria</taxon>
        <taxon>Pseudomonadati</taxon>
        <taxon>Pseudomonadota</taxon>
        <taxon>Gammaproteobacteria</taxon>
        <taxon>Lysobacterales</taxon>
        <taxon>Lysobacteraceae</taxon>
        <taxon>Lysobacter</taxon>
    </lineage>
</organism>
<dbReference type="eggNOG" id="ENOG5032TID">
    <property type="taxonomic scope" value="Bacteria"/>
</dbReference>
<feature type="chain" id="PRO_5006597138" description="DUF1579 domain-containing protein" evidence="1">
    <location>
        <begin position="27"/>
        <end position="199"/>
    </location>
</feature>
<dbReference type="Proteomes" id="UP000060787">
    <property type="component" value="Chromosome"/>
</dbReference>
<dbReference type="PROSITE" id="PS51318">
    <property type="entry name" value="TAT"/>
    <property type="match status" value="1"/>
</dbReference>
<dbReference type="KEGG" id="lab:LA76x_0041"/>
<evidence type="ECO:0000256" key="1">
    <source>
        <dbReference type="SAM" id="SignalP"/>
    </source>
</evidence>
<evidence type="ECO:0000313" key="2">
    <source>
        <dbReference type="EMBL" id="ALN78203.1"/>
    </source>
</evidence>
<accession>A0A0S2F3V8</accession>